<accession>U2RVE4</accession>
<keyword evidence="2" id="KW-1185">Reference proteome</keyword>
<sequence length="62" mass="6885">MPMTLRRGARSNPGLTVEDARPLLHCFSESNRPVACPALAAQARRAIEDLERQEARLSRARA</sequence>
<organism evidence="1 2">
    <name type="scientific">Propionibacterium acidifaciens F0233</name>
    <dbReference type="NCBI Taxonomy" id="553198"/>
    <lineage>
        <taxon>Bacteria</taxon>
        <taxon>Bacillati</taxon>
        <taxon>Actinomycetota</taxon>
        <taxon>Actinomycetes</taxon>
        <taxon>Propionibacteriales</taxon>
        <taxon>Propionibacteriaceae</taxon>
        <taxon>Propionibacterium</taxon>
    </lineage>
</organism>
<dbReference type="Proteomes" id="UP000017052">
    <property type="component" value="Unassembled WGS sequence"/>
</dbReference>
<evidence type="ECO:0000313" key="1">
    <source>
        <dbReference type="EMBL" id="ERK57528.1"/>
    </source>
</evidence>
<protein>
    <submittedName>
        <fullName evidence="1">Uncharacterized protein</fullName>
    </submittedName>
</protein>
<comment type="caution">
    <text evidence="1">The sequence shown here is derived from an EMBL/GenBank/DDBJ whole genome shotgun (WGS) entry which is preliminary data.</text>
</comment>
<name>U2RVE4_9ACTN</name>
<evidence type="ECO:0000313" key="2">
    <source>
        <dbReference type="Proteomes" id="UP000017052"/>
    </source>
</evidence>
<feature type="non-terminal residue" evidence="1">
    <location>
        <position position="62"/>
    </location>
</feature>
<gene>
    <name evidence="1" type="ORF">HMPREF0682_0019</name>
</gene>
<proteinExistence type="predicted"/>
<dbReference type="AlphaFoldDB" id="U2RVE4"/>
<dbReference type="EMBL" id="ACVN02000152">
    <property type="protein sequence ID" value="ERK57528.1"/>
    <property type="molecule type" value="Genomic_DNA"/>
</dbReference>
<reference evidence="1" key="1">
    <citation type="submission" date="2013-08" db="EMBL/GenBank/DDBJ databases">
        <authorList>
            <person name="Durkin A.S."/>
            <person name="Haft D.R."/>
            <person name="McCorrison J."/>
            <person name="Torralba M."/>
            <person name="Gillis M."/>
            <person name="Haft D.H."/>
            <person name="Methe B."/>
            <person name="Sutton G."/>
            <person name="Nelson K.E."/>
        </authorList>
    </citation>
    <scope>NUCLEOTIDE SEQUENCE [LARGE SCALE GENOMIC DNA]</scope>
    <source>
        <strain evidence="1">F0233</strain>
    </source>
</reference>